<proteinExistence type="predicted"/>
<evidence type="ECO:0000256" key="6">
    <source>
        <dbReference type="SAM" id="Coils"/>
    </source>
</evidence>
<comment type="subcellular location">
    <subcellularLocation>
        <location evidence="1">Nucleus</location>
    </subcellularLocation>
</comment>
<sequence>MLVRFWQIKDAVIVTLALTKRDLMTLNEEELSEIKQATDILGVFSQVTAEISAEKGVTISKVLYFIKIMNRHVSSDKFSDEILKPGCKNMVYKLKQELKERFDKYEDNEVICQATFLDPRFKQFSFINRNKYEYTVERLRNRLQSLQSNNSTIQTHATLPQPTSTDNSSAHSMIWEEFDSQVQNVTSNINPRTSAILEIDRYIKEPILQRTEDPLKWWNDRQAIFPALVDLVKKRLCITATSVPCERQFSKAGLIMTDKRSQMKASKLSKVMFLQSNLPN</sequence>
<dbReference type="InterPro" id="IPR008906">
    <property type="entry name" value="HATC_C_dom"/>
</dbReference>
<keyword evidence="6" id="KW-0175">Coiled coil</keyword>
<evidence type="ECO:0000256" key="1">
    <source>
        <dbReference type="ARBA" id="ARBA00004123"/>
    </source>
</evidence>
<keyword evidence="4" id="KW-0862">Zinc</keyword>
<evidence type="ECO:0000313" key="8">
    <source>
        <dbReference type="EnsemblMetazoa" id="XP_028145482.2"/>
    </source>
</evidence>
<protein>
    <recommendedName>
        <fullName evidence="7">HAT C-terminal dimerisation domain-containing protein</fullName>
    </recommendedName>
</protein>
<dbReference type="PANTHER" id="PTHR46481">
    <property type="entry name" value="ZINC FINGER BED DOMAIN-CONTAINING PROTEIN 4"/>
    <property type="match status" value="1"/>
</dbReference>
<keyword evidence="3" id="KW-0863">Zinc-finger</keyword>
<dbReference type="Proteomes" id="UP001652700">
    <property type="component" value="Unplaced"/>
</dbReference>
<accession>A0ABM5IWK8</accession>
<dbReference type="PANTHER" id="PTHR46481:SF10">
    <property type="entry name" value="ZINC FINGER BED DOMAIN-CONTAINING PROTEIN 39"/>
    <property type="match status" value="1"/>
</dbReference>
<keyword evidence="5" id="KW-0539">Nucleus</keyword>
<dbReference type="InterPro" id="IPR052035">
    <property type="entry name" value="ZnF_BED_domain_contain"/>
</dbReference>
<evidence type="ECO:0000256" key="2">
    <source>
        <dbReference type="ARBA" id="ARBA00022723"/>
    </source>
</evidence>
<dbReference type="InterPro" id="IPR012337">
    <property type="entry name" value="RNaseH-like_sf"/>
</dbReference>
<evidence type="ECO:0000259" key="7">
    <source>
        <dbReference type="Pfam" id="PF05699"/>
    </source>
</evidence>
<dbReference type="GeneID" id="114339054"/>
<name>A0ABM5IWK8_DIAVI</name>
<keyword evidence="2" id="KW-0479">Metal-binding</keyword>
<keyword evidence="9" id="KW-1185">Reference proteome</keyword>
<reference evidence="8" key="1">
    <citation type="submission" date="2025-05" db="UniProtKB">
        <authorList>
            <consortium name="EnsemblMetazoa"/>
        </authorList>
    </citation>
    <scope>IDENTIFICATION</scope>
</reference>
<feature type="coiled-coil region" evidence="6">
    <location>
        <begin position="129"/>
        <end position="156"/>
    </location>
</feature>
<evidence type="ECO:0000313" key="9">
    <source>
        <dbReference type="Proteomes" id="UP001652700"/>
    </source>
</evidence>
<organism evidence="8 9">
    <name type="scientific">Diabrotica virgifera virgifera</name>
    <name type="common">western corn rootworm</name>
    <dbReference type="NCBI Taxonomy" id="50390"/>
    <lineage>
        <taxon>Eukaryota</taxon>
        <taxon>Metazoa</taxon>
        <taxon>Ecdysozoa</taxon>
        <taxon>Arthropoda</taxon>
        <taxon>Hexapoda</taxon>
        <taxon>Insecta</taxon>
        <taxon>Pterygota</taxon>
        <taxon>Neoptera</taxon>
        <taxon>Endopterygota</taxon>
        <taxon>Coleoptera</taxon>
        <taxon>Polyphaga</taxon>
        <taxon>Cucujiformia</taxon>
        <taxon>Chrysomeloidea</taxon>
        <taxon>Chrysomelidae</taxon>
        <taxon>Galerucinae</taxon>
        <taxon>Diabroticina</taxon>
        <taxon>Diabroticites</taxon>
        <taxon>Diabrotica</taxon>
    </lineage>
</organism>
<dbReference type="Pfam" id="PF05699">
    <property type="entry name" value="Dimer_Tnp_hAT"/>
    <property type="match status" value="1"/>
</dbReference>
<dbReference type="EnsemblMetazoa" id="XM_028289681.2">
    <property type="protein sequence ID" value="XP_028145482.2"/>
    <property type="gene ID" value="LOC114339054"/>
</dbReference>
<evidence type="ECO:0000256" key="5">
    <source>
        <dbReference type="ARBA" id="ARBA00023242"/>
    </source>
</evidence>
<feature type="domain" description="HAT C-terminal dimerisation" evidence="7">
    <location>
        <begin position="198"/>
        <end position="278"/>
    </location>
</feature>
<dbReference type="RefSeq" id="XP_028145482.2">
    <property type="nucleotide sequence ID" value="XM_028289681.2"/>
</dbReference>
<evidence type="ECO:0000256" key="3">
    <source>
        <dbReference type="ARBA" id="ARBA00022771"/>
    </source>
</evidence>
<dbReference type="SUPFAM" id="SSF53098">
    <property type="entry name" value="Ribonuclease H-like"/>
    <property type="match status" value="1"/>
</dbReference>
<evidence type="ECO:0000256" key="4">
    <source>
        <dbReference type="ARBA" id="ARBA00022833"/>
    </source>
</evidence>